<dbReference type="EMBL" id="ADBF01000016">
    <property type="protein sequence ID" value="EFE50592.1"/>
    <property type="molecule type" value="Genomic_DNA"/>
</dbReference>
<dbReference type="Gene3D" id="3.30.70.260">
    <property type="match status" value="1"/>
</dbReference>
<dbReference type="Proteomes" id="UP000005536">
    <property type="component" value="Unassembled WGS sequence"/>
</dbReference>
<dbReference type="AlphaFoldDB" id="D4DNW6"/>
<proteinExistence type="predicted"/>
<dbReference type="InterPro" id="IPR007454">
    <property type="entry name" value="UPF0250_YbeD-like"/>
</dbReference>
<sequence length="43" mass="4774">MTIRDSSSGNYQSITMPVNVGSQEHLDNIYRALTAHPMVKVVL</sequence>
<dbReference type="Pfam" id="PF04359">
    <property type="entry name" value="DUF493"/>
    <property type="match status" value="1"/>
</dbReference>
<accession>D4DNW6</accession>
<evidence type="ECO:0000313" key="2">
    <source>
        <dbReference type="Proteomes" id="UP000005536"/>
    </source>
</evidence>
<gene>
    <name evidence="1" type="ORF">NEIELOOT_00750</name>
</gene>
<evidence type="ECO:0000313" key="1">
    <source>
        <dbReference type="EMBL" id="EFE50592.1"/>
    </source>
</evidence>
<dbReference type="InterPro" id="IPR027471">
    <property type="entry name" value="YbeD-like_sf"/>
</dbReference>
<protein>
    <submittedName>
        <fullName evidence="1">Uncharacterized protein</fullName>
    </submittedName>
</protein>
<dbReference type="STRING" id="546263.NELON_06360"/>
<reference evidence="1 2" key="1">
    <citation type="submission" date="2010-02" db="EMBL/GenBank/DDBJ databases">
        <authorList>
            <person name="Weinstock G."/>
            <person name="Sodergren E."/>
            <person name="Clifton S."/>
            <person name="Fulton L."/>
            <person name="Fulton B."/>
            <person name="Courtney L."/>
            <person name="Fronick C."/>
            <person name="Harrison M."/>
            <person name="Strong C."/>
            <person name="Farmer C."/>
            <person name="Delahaunty K."/>
            <person name="Markovic C."/>
            <person name="Hall O."/>
            <person name="Minx P."/>
            <person name="Tomlinson C."/>
            <person name="Mitreva M."/>
            <person name="Nelson J."/>
            <person name="Hou S."/>
            <person name="Wollam A."/>
            <person name="Pepin K.H."/>
            <person name="Johnson M."/>
            <person name="Bhonagiri V."/>
            <person name="Zhang X."/>
            <person name="Suruliraj S."/>
            <person name="Warren W."/>
            <person name="Chinwalla A."/>
            <person name="Mardis E.R."/>
            <person name="Wilson R.K."/>
        </authorList>
    </citation>
    <scope>NUCLEOTIDE SEQUENCE [LARGE SCALE GENOMIC DNA]</scope>
    <source>
        <strain evidence="1 2">ATCC 29315</strain>
    </source>
</reference>
<name>D4DNW6_NEIEG</name>
<dbReference type="SUPFAM" id="SSF117991">
    <property type="entry name" value="YbeD/HP0495-like"/>
    <property type="match status" value="1"/>
</dbReference>
<organism evidence="1 2">
    <name type="scientific">Neisseria elongata subsp. glycolytica ATCC 29315</name>
    <dbReference type="NCBI Taxonomy" id="546263"/>
    <lineage>
        <taxon>Bacteria</taxon>
        <taxon>Pseudomonadati</taxon>
        <taxon>Pseudomonadota</taxon>
        <taxon>Betaproteobacteria</taxon>
        <taxon>Neisseriales</taxon>
        <taxon>Neisseriaceae</taxon>
        <taxon>Neisseria</taxon>
    </lineage>
</organism>
<comment type="caution">
    <text evidence="1">The sequence shown here is derived from an EMBL/GenBank/DDBJ whole genome shotgun (WGS) entry which is preliminary data.</text>
</comment>